<gene>
    <name evidence="1" type="ORF">SAMN04487995_2721</name>
</gene>
<dbReference type="OrthoDB" id="836646at2"/>
<protein>
    <submittedName>
        <fullName evidence="1">Uncharacterized protein</fullName>
    </submittedName>
</protein>
<evidence type="ECO:0000313" key="1">
    <source>
        <dbReference type="EMBL" id="SEI95502.1"/>
    </source>
</evidence>
<dbReference type="AlphaFoldDB" id="A0A1H6V5C1"/>
<proteinExistence type="predicted"/>
<dbReference type="RefSeq" id="WP_143072096.1">
    <property type="nucleotide sequence ID" value="NZ_FNXY01000004.1"/>
</dbReference>
<organism evidence="1 2">
    <name type="scientific">Dyadobacter koreensis</name>
    <dbReference type="NCBI Taxonomy" id="408657"/>
    <lineage>
        <taxon>Bacteria</taxon>
        <taxon>Pseudomonadati</taxon>
        <taxon>Bacteroidota</taxon>
        <taxon>Cytophagia</taxon>
        <taxon>Cytophagales</taxon>
        <taxon>Spirosomataceae</taxon>
        <taxon>Dyadobacter</taxon>
    </lineage>
</organism>
<reference evidence="1 2" key="1">
    <citation type="submission" date="2016-10" db="EMBL/GenBank/DDBJ databases">
        <authorList>
            <person name="de Groot N.N."/>
        </authorList>
    </citation>
    <scope>NUCLEOTIDE SEQUENCE [LARGE SCALE GENOMIC DNA]</scope>
    <source>
        <strain evidence="1 2">DSM 19938</strain>
    </source>
</reference>
<dbReference type="STRING" id="408657.SAMN04487995_2721"/>
<evidence type="ECO:0000313" key="2">
    <source>
        <dbReference type="Proteomes" id="UP000199532"/>
    </source>
</evidence>
<dbReference type="Proteomes" id="UP000199532">
    <property type="component" value="Unassembled WGS sequence"/>
</dbReference>
<accession>A0A1H6V5C1</accession>
<keyword evidence="2" id="KW-1185">Reference proteome</keyword>
<name>A0A1H6V5C1_9BACT</name>
<dbReference type="EMBL" id="FNXY01000004">
    <property type="protein sequence ID" value="SEI95502.1"/>
    <property type="molecule type" value="Genomic_DNA"/>
</dbReference>
<sequence>MHKVSSKFLFTIFTLFAVPSCRNANVVNHLKLNISSQYCSPTAPHTYNPDFLPLTNTDSILVNSHGLAKTMSDHDILMANATGTLGLANQILEAKKDSSVTGRLKLLEISSRIQNHLLLLTTEISGISAELDCEGERADLFANYLDNMNDKRTARLTGASIVIGALATVAAVAVSKNSAQNVISISGGLVSAGLGILTIKPAGKKIKYIHDRNVLEDIWFEPEKSSVYSPFLWYILRDKHFSNSQKEPLVQTTKARWKKFELDNDTDDKTVQLLFKKGGVYDADKLHTRATMLNQLQSTIRSVDQDMQSLISSLNRIQYER</sequence>